<evidence type="ECO:0000313" key="2">
    <source>
        <dbReference type="Proteomes" id="UP000198816"/>
    </source>
</evidence>
<name>A0A1H2XBT7_THIRO</name>
<dbReference type="Proteomes" id="UP000198816">
    <property type="component" value="Unassembled WGS sequence"/>
</dbReference>
<organism evidence="1 2">
    <name type="scientific">Thiocapsa roseopersicina</name>
    <dbReference type="NCBI Taxonomy" id="1058"/>
    <lineage>
        <taxon>Bacteria</taxon>
        <taxon>Pseudomonadati</taxon>
        <taxon>Pseudomonadota</taxon>
        <taxon>Gammaproteobacteria</taxon>
        <taxon>Chromatiales</taxon>
        <taxon>Chromatiaceae</taxon>
        <taxon>Thiocapsa</taxon>
    </lineage>
</organism>
<keyword evidence="2" id="KW-1185">Reference proteome</keyword>
<gene>
    <name evidence="1" type="ORF">SAMN05421783_110127</name>
</gene>
<dbReference type="STRING" id="1058.SAMN05421783_110127"/>
<sequence length="43" mass="5262">MRVPICMPFRRGFGRWELRAEHQPMRVPICMPFRPYMEKSAPR</sequence>
<dbReference type="EMBL" id="FNNZ01000010">
    <property type="protein sequence ID" value="SDW90310.1"/>
    <property type="molecule type" value="Genomic_DNA"/>
</dbReference>
<evidence type="ECO:0000313" key="1">
    <source>
        <dbReference type="EMBL" id="SDW90310.1"/>
    </source>
</evidence>
<dbReference type="AlphaFoldDB" id="A0A1H2XBT7"/>
<proteinExistence type="predicted"/>
<reference evidence="2" key="1">
    <citation type="submission" date="2016-10" db="EMBL/GenBank/DDBJ databases">
        <authorList>
            <person name="Varghese N."/>
            <person name="Submissions S."/>
        </authorList>
    </citation>
    <scope>NUCLEOTIDE SEQUENCE [LARGE SCALE GENOMIC DNA]</scope>
    <source>
        <strain evidence="2">DSM 217</strain>
    </source>
</reference>
<protein>
    <submittedName>
        <fullName evidence="1">Uncharacterized protein</fullName>
    </submittedName>
</protein>
<accession>A0A1H2XBT7</accession>